<proteinExistence type="predicted"/>
<dbReference type="EMBL" id="JAWDJW010000170">
    <property type="protein sequence ID" value="KAK3081412.1"/>
    <property type="molecule type" value="Genomic_DNA"/>
</dbReference>
<reference evidence="1" key="1">
    <citation type="submission" date="2024-09" db="EMBL/GenBank/DDBJ databases">
        <title>Black Yeasts Isolated from many extreme environments.</title>
        <authorList>
            <person name="Coleine C."/>
            <person name="Stajich J.E."/>
            <person name="Selbmann L."/>
        </authorList>
    </citation>
    <scope>NUCLEOTIDE SEQUENCE</scope>
    <source>
        <strain evidence="1">CCFEE 5737</strain>
    </source>
</reference>
<organism evidence="1 2">
    <name type="scientific">Coniosporium uncinatum</name>
    <dbReference type="NCBI Taxonomy" id="93489"/>
    <lineage>
        <taxon>Eukaryota</taxon>
        <taxon>Fungi</taxon>
        <taxon>Dikarya</taxon>
        <taxon>Ascomycota</taxon>
        <taxon>Pezizomycotina</taxon>
        <taxon>Dothideomycetes</taxon>
        <taxon>Dothideomycetes incertae sedis</taxon>
        <taxon>Coniosporium</taxon>
    </lineage>
</organism>
<accession>A0ACC3DY18</accession>
<keyword evidence="2" id="KW-1185">Reference proteome</keyword>
<dbReference type="Proteomes" id="UP001186974">
    <property type="component" value="Unassembled WGS sequence"/>
</dbReference>
<comment type="caution">
    <text evidence="1">The sequence shown here is derived from an EMBL/GenBank/DDBJ whole genome shotgun (WGS) entry which is preliminary data.</text>
</comment>
<gene>
    <name evidence="1" type="ORF">LTS18_006909</name>
</gene>
<evidence type="ECO:0000313" key="1">
    <source>
        <dbReference type="EMBL" id="KAK3081412.1"/>
    </source>
</evidence>
<evidence type="ECO:0000313" key="2">
    <source>
        <dbReference type="Proteomes" id="UP001186974"/>
    </source>
</evidence>
<protein>
    <submittedName>
        <fullName evidence="1">Uncharacterized protein</fullName>
    </submittedName>
</protein>
<name>A0ACC3DY18_9PEZI</name>
<sequence length="426" mass="47035">MLPPARPTRDQQRAASESVPVQTTSRPTTGSSMGGPRLPSRGNSYGQPSVATVAATNAEGRFSQPKNKQYIISSPQPAPQQQQQYMNEQNGLESTGSQDLGEPEKQPDEPRKGHKRSSTVGSITDKLFGRKNSVSRENRNVSNESKLSKPDRRYPPTAMKQPIPNNAQEVASEPQPRKSTESRRSFSFGRKNTDQSSNTGDKSSKRSSRRFSLLRAFSGSSKEETAPSTPNTPRPPRDSTFGTPNRRSEIPRQGRQGMAFGQGQSRSPSQSTTASNNPGMYNSQMDGRREISTQQHRTPTGSQAPPDQSAFQQQYSNRQPAQNLDDIHLQNGNSLPAQEQYPSQANQTQELPYRPGQYPPGFNSYENDNGPSASRQSTQQQRGQLKDARKFNDAYEDQGAAGSSGAGKRVMEFFRRRGRGSMSYNK</sequence>